<sequence>MRGEDAQITGNEEGEAEDGFFMKRVVGFCELRCGGRRRREKGGKISCVSVSLPTKHRPHAEDLQFNQLLDPVRSDTRFKMTIFYWLVNL</sequence>
<proteinExistence type="predicted"/>
<organism evidence="1">
    <name type="scientific">Brassica oleracea</name>
    <name type="common">Wild cabbage</name>
    <dbReference type="NCBI Taxonomy" id="3712"/>
    <lineage>
        <taxon>Eukaryota</taxon>
        <taxon>Viridiplantae</taxon>
        <taxon>Streptophyta</taxon>
        <taxon>Embryophyta</taxon>
        <taxon>Tracheophyta</taxon>
        <taxon>Spermatophyta</taxon>
        <taxon>Magnoliopsida</taxon>
        <taxon>eudicotyledons</taxon>
        <taxon>Gunneridae</taxon>
        <taxon>Pentapetalae</taxon>
        <taxon>rosids</taxon>
        <taxon>malvids</taxon>
        <taxon>Brassicales</taxon>
        <taxon>Brassicaceae</taxon>
        <taxon>Brassiceae</taxon>
        <taxon>Brassica</taxon>
    </lineage>
</organism>
<protein>
    <submittedName>
        <fullName evidence="1">Uncharacterized protein</fullName>
    </submittedName>
</protein>
<name>A0A3P6A7K0_BRAOL</name>
<gene>
    <name evidence="1" type="ORF">BOLC3T12807H</name>
</gene>
<reference evidence="1" key="1">
    <citation type="submission" date="2018-11" db="EMBL/GenBank/DDBJ databases">
        <authorList>
            <consortium name="Genoscope - CEA"/>
            <person name="William W."/>
        </authorList>
    </citation>
    <scope>NUCLEOTIDE SEQUENCE</scope>
</reference>
<accession>A0A3P6A7K0</accession>
<evidence type="ECO:0000313" key="1">
    <source>
        <dbReference type="EMBL" id="VDC85315.1"/>
    </source>
</evidence>
<dbReference type="AlphaFoldDB" id="A0A3P6A7K0"/>
<dbReference type="EMBL" id="LR031872">
    <property type="protein sequence ID" value="VDC85315.1"/>
    <property type="molecule type" value="Genomic_DNA"/>
</dbReference>